<feature type="region of interest" description="Disordered" evidence="1">
    <location>
        <begin position="583"/>
        <end position="615"/>
    </location>
</feature>
<evidence type="ECO:0000256" key="1">
    <source>
        <dbReference type="SAM" id="MobiDB-lite"/>
    </source>
</evidence>
<keyword evidence="3" id="KW-1185">Reference proteome</keyword>
<feature type="region of interest" description="Disordered" evidence="1">
    <location>
        <begin position="98"/>
        <end position="153"/>
    </location>
</feature>
<feature type="compositionally biased region" description="Polar residues" evidence="1">
    <location>
        <begin position="419"/>
        <end position="431"/>
    </location>
</feature>
<feature type="compositionally biased region" description="Polar residues" evidence="1">
    <location>
        <begin position="509"/>
        <end position="525"/>
    </location>
</feature>
<feature type="region of interest" description="Disordered" evidence="1">
    <location>
        <begin position="334"/>
        <end position="391"/>
    </location>
</feature>
<protein>
    <submittedName>
        <fullName evidence="2">Uncharacterized protein</fullName>
    </submittedName>
</protein>
<dbReference type="Proteomes" id="UP000019484">
    <property type="component" value="Unassembled WGS sequence"/>
</dbReference>
<evidence type="ECO:0000313" key="2">
    <source>
        <dbReference type="EMBL" id="EXJ78791.1"/>
    </source>
</evidence>
<dbReference type="AlphaFoldDB" id="W9XP87"/>
<dbReference type="HOGENOM" id="CLU_390806_0_0_1"/>
<proteinExistence type="predicted"/>
<feature type="compositionally biased region" description="Low complexity" evidence="1">
    <location>
        <begin position="376"/>
        <end position="390"/>
    </location>
</feature>
<feature type="compositionally biased region" description="Polar residues" evidence="1">
    <location>
        <begin position="583"/>
        <end position="594"/>
    </location>
</feature>
<feature type="region of interest" description="Disordered" evidence="1">
    <location>
        <begin position="406"/>
        <end position="441"/>
    </location>
</feature>
<feature type="region of interest" description="Disordered" evidence="1">
    <location>
        <begin position="483"/>
        <end position="570"/>
    </location>
</feature>
<dbReference type="OrthoDB" id="5419922at2759"/>
<evidence type="ECO:0000313" key="3">
    <source>
        <dbReference type="Proteomes" id="UP000019484"/>
    </source>
</evidence>
<dbReference type="eggNOG" id="ENOG502SYKX">
    <property type="taxonomic scope" value="Eukaryota"/>
</dbReference>
<dbReference type="EMBL" id="AMWN01000011">
    <property type="protein sequence ID" value="EXJ78791.1"/>
    <property type="molecule type" value="Genomic_DNA"/>
</dbReference>
<feature type="compositionally biased region" description="Polar residues" evidence="1">
    <location>
        <begin position="334"/>
        <end position="344"/>
    </location>
</feature>
<sequence length="714" mass="77131">MPFAKPKIPVYPRPVSPICADEIPVCKDTIVYYGGAEGFDEEDRHTETIATKRRIESYATAYLRGESLLISAAQLKGPFDNGWQNPWKRRKTATNIKHKTAQDTTCETVRKPAKLRTSSSAAPSKRHALPQTAAKAIAQPERSAQISSETTRRVISQHHSLGGGAGEVHPKTPGQPCSQENHKVEDWLRKNDSYMQPDFSQPSFSSPLAKKSPYSRTKEWESAPGEVGLPPMLDAIVQVAKSMRRSSHFGTSELVQDGQKNGACSQAGVIQPVTGTRTARKSTRSSSWHAAGPQEMNKYRSDTMDGFRAKGAVLETKSTSMPAASIPTFYASSDNRYDHLSSQPRPEISTLPPRHDPNQAVATKVVKAESRGGSNAESAVASSPLSLAPENTLPNELEAMPTYTKDQTNANTNTNTTNDLPSAQVLPQPTLRSRRSDMSSNGDMLELPRGHAVSQLIGVNTIEKSARPAEVEIEAKAVCAGLTRSRTPSRCEPADEEHVDAAEAPANDTLYSHSTVTSKVHTATEPSPEHDRSSLKKTSSICRVTKSRKKASFVASERSPGSSQGSIKSAMKVAKPTVLSQNRMNSKSALSQSLGCDERDGVEQTSPCNAMRAPNSSRMMAAPKGILKSSLSAKEEPPISSSKAASSCSKQDAQRAMRLDTMEKRSGLINDEDFDLDAAIDDLGSFLGVWDAEKEAARLSNASGQTHVAHESGI</sequence>
<feature type="compositionally biased region" description="Low complexity" evidence="1">
    <location>
        <begin position="640"/>
        <end position="650"/>
    </location>
</feature>
<dbReference type="GeneID" id="19164038"/>
<feature type="compositionally biased region" description="Polar residues" evidence="1">
    <location>
        <begin position="142"/>
        <end position="153"/>
    </location>
</feature>
<dbReference type="STRING" id="1182541.W9XP87"/>
<name>W9XP87_9EURO</name>
<feature type="compositionally biased region" description="Low complexity" evidence="1">
    <location>
        <begin position="408"/>
        <end position="418"/>
    </location>
</feature>
<organism evidence="2 3">
    <name type="scientific">Capronia coronata CBS 617.96</name>
    <dbReference type="NCBI Taxonomy" id="1182541"/>
    <lineage>
        <taxon>Eukaryota</taxon>
        <taxon>Fungi</taxon>
        <taxon>Dikarya</taxon>
        <taxon>Ascomycota</taxon>
        <taxon>Pezizomycotina</taxon>
        <taxon>Eurotiomycetes</taxon>
        <taxon>Chaetothyriomycetidae</taxon>
        <taxon>Chaetothyriales</taxon>
        <taxon>Herpotrichiellaceae</taxon>
        <taxon>Capronia</taxon>
    </lineage>
</organism>
<accession>W9XP87</accession>
<feature type="compositionally biased region" description="Polar residues" evidence="1">
    <location>
        <begin position="603"/>
        <end position="615"/>
    </location>
</feature>
<gene>
    <name evidence="2" type="ORF">A1O1_09193</name>
</gene>
<comment type="caution">
    <text evidence="2">The sequence shown here is derived from an EMBL/GenBank/DDBJ whole genome shotgun (WGS) entry which is preliminary data.</text>
</comment>
<dbReference type="RefSeq" id="XP_007728239.1">
    <property type="nucleotide sequence ID" value="XM_007730049.1"/>
</dbReference>
<feature type="region of interest" description="Disordered" evidence="1">
    <location>
        <begin position="630"/>
        <end position="656"/>
    </location>
</feature>
<reference evidence="2 3" key="1">
    <citation type="submission" date="2013-03" db="EMBL/GenBank/DDBJ databases">
        <title>The Genome Sequence of Capronia coronata CBS 617.96.</title>
        <authorList>
            <consortium name="The Broad Institute Genomics Platform"/>
            <person name="Cuomo C."/>
            <person name="de Hoog S."/>
            <person name="Gorbushina A."/>
            <person name="Walker B."/>
            <person name="Young S.K."/>
            <person name="Zeng Q."/>
            <person name="Gargeya S."/>
            <person name="Fitzgerald M."/>
            <person name="Haas B."/>
            <person name="Abouelleil A."/>
            <person name="Allen A.W."/>
            <person name="Alvarado L."/>
            <person name="Arachchi H.M."/>
            <person name="Berlin A.M."/>
            <person name="Chapman S.B."/>
            <person name="Gainer-Dewar J."/>
            <person name="Goldberg J."/>
            <person name="Griggs A."/>
            <person name="Gujja S."/>
            <person name="Hansen M."/>
            <person name="Howarth C."/>
            <person name="Imamovic A."/>
            <person name="Ireland A."/>
            <person name="Larimer J."/>
            <person name="McCowan C."/>
            <person name="Murphy C."/>
            <person name="Pearson M."/>
            <person name="Poon T.W."/>
            <person name="Priest M."/>
            <person name="Roberts A."/>
            <person name="Saif S."/>
            <person name="Shea T."/>
            <person name="Sisk P."/>
            <person name="Sykes S."/>
            <person name="Wortman J."/>
            <person name="Nusbaum C."/>
            <person name="Birren B."/>
        </authorList>
    </citation>
    <scope>NUCLEOTIDE SEQUENCE [LARGE SCALE GENOMIC DNA]</scope>
    <source>
        <strain evidence="2 3">CBS 617.96</strain>
    </source>
</reference>
<feature type="region of interest" description="Disordered" evidence="1">
    <location>
        <begin position="160"/>
        <end position="179"/>
    </location>
</feature>